<evidence type="ECO:0000256" key="1">
    <source>
        <dbReference type="ARBA" id="ARBA00023002"/>
    </source>
</evidence>
<dbReference type="Proteomes" id="UP001141619">
    <property type="component" value="Unassembled WGS sequence"/>
</dbReference>
<dbReference type="Pfam" id="PF01613">
    <property type="entry name" value="Flavin_Reduct"/>
    <property type="match status" value="1"/>
</dbReference>
<comment type="caution">
    <text evidence="3">The sequence shown here is derived from an EMBL/GenBank/DDBJ whole genome shotgun (WGS) entry which is preliminary data.</text>
</comment>
<sequence length="174" mass="18595">MSAKHASLTTHVPAASDDAQRALRDAFGRYATGVTIITARTAEGEEIGITANSFTSVSLDPAMVLWNIALKSQHVDCFQPGFRFAVNVLSDNHETLARHFGRSGRDQFREIDIALCHGLGGVPLIDGAIACFECVTDQVVLAGDHNVLIGRVERFGAHAGAPLAFHNGRFALLG</sequence>
<dbReference type="EMBL" id="JANWOI010000001">
    <property type="protein sequence ID" value="MDA5192401.1"/>
    <property type="molecule type" value="Genomic_DNA"/>
</dbReference>
<dbReference type="SMART" id="SM00903">
    <property type="entry name" value="Flavin_Reduct"/>
    <property type="match status" value="1"/>
</dbReference>
<dbReference type="GO" id="GO:0042602">
    <property type="term" value="F:riboflavin reductase (NADPH) activity"/>
    <property type="evidence" value="ECO:0007669"/>
    <property type="project" value="TreeGrafter"/>
</dbReference>
<dbReference type="PANTHER" id="PTHR30466">
    <property type="entry name" value="FLAVIN REDUCTASE"/>
    <property type="match status" value="1"/>
</dbReference>
<gene>
    <name evidence="3" type="ORF">NYP16_00310</name>
</gene>
<feature type="domain" description="Flavin reductase like" evidence="2">
    <location>
        <begin position="27"/>
        <end position="172"/>
    </location>
</feature>
<name>A0A9X3TV96_9PROT</name>
<evidence type="ECO:0000313" key="3">
    <source>
        <dbReference type="EMBL" id="MDA5192401.1"/>
    </source>
</evidence>
<keyword evidence="4" id="KW-1185">Reference proteome</keyword>
<dbReference type="RefSeq" id="WP_274942109.1">
    <property type="nucleotide sequence ID" value="NZ_JANWOI010000001.1"/>
</dbReference>
<organism evidence="3 4">
    <name type="scientific">Govanella unica</name>
    <dbReference type="NCBI Taxonomy" id="2975056"/>
    <lineage>
        <taxon>Bacteria</taxon>
        <taxon>Pseudomonadati</taxon>
        <taxon>Pseudomonadota</taxon>
        <taxon>Alphaproteobacteria</taxon>
        <taxon>Emcibacterales</taxon>
        <taxon>Govanellaceae</taxon>
        <taxon>Govanella</taxon>
    </lineage>
</organism>
<reference evidence="3" key="2">
    <citation type="journal article" date="2023" name="Syst. Appl. Microbiol.">
        <title>Govania unica gen. nov., sp. nov., a rare biosphere bacterium that represents a novel family in the class Alphaproteobacteria.</title>
        <authorList>
            <person name="Vandamme P."/>
            <person name="Peeters C."/>
            <person name="Hettiarachchi A."/>
            <person name="Cnockaert M."/>
            <person name="Carlier A."/>
        </authorList>
    </citation>
    <scope>NUCLEOTIDE SEQUENCE</scope>
    <source>
        <strain evidence="3">LMG 31809</strain>
    </source>
</reference>
<dbReference type="InterPro" id="IPR002563">
    <property type="entry name" value="Flavin_Rdtase-like_dom"/>
</dbReference>
<dbReference type="InterPro" id="IPR012349">
    <property type="entry name" value="Split_barrel_FMN-bd"/>
</dbReference>
<dbReference type="InterPro" id="IPR050268">
    <property type="entry name" value="NADH-dep_flavin_reductase"/>
</dbReference>
<evidence type="ECO:0000259" key="2">
    <source>
        <dbReference type="SMART" id="SM00903"/>
    </source>
</evidence>
<keyword evidence="1" id="KW-0560">Oxidoreductase</keyword>
<protein>
    <submittedName>
        <fullName evidence="3">Flavin reductase family protein</fullName>
    </submittedName>
</protein>
<reference evidence="3" key="1">
    <citation type="submission" date="2022-08" db="EMBL/GenBank/DDBJ databases">
        <authorList>
            <person name="Vandamme P."/>
            <person name="Hettiarachchi A."/>
            <person name="Peeters C."/>
            <person name="Cnockaert M."/>
            <person name="Carlier A."/>
        </authorList>
    </citation>
    <scope>NUCLEOTIDE SEQUENCE</scope>
    <source>
        <strain evidence="3">LMG 31809</strain>
    </source>
</reference>
<dbReference type="AlphaFoldDB" id="A0A9X3TV96"/>
<dbReference type="SUPFAM" id="SSF50475">
    <property type="entry name" value="FMN-binding split barrel"/>
    <property type="match status" value="1"/>
</dbReference>
<dbReference type="GO" id="GO:0010181">
    <property type="term" value="F:FMN binding"/>
    <property type="evidence" value="ECO:0007669"/>
    <property type="project" value="InterPro"/>
</dbReference>
<dbReference type="Gene3D" id="2.30.110.10">
    <property type="entry name" value="Electron Transport, Fmn-binding Protein, Chain A"/>
    <property type="match status" value="1"/>
</dbReference>
<dbReference type="PANTHER" id="PTHR30466:SF1">
    <property type="entry name" value="FMN REDUCTASE (NADH) RUTF"/>
    <property type="match status" value="1"/>
</dbReference>
<proteinExistence type="predicted"/>
<accession>A0A9X3TV96</accession>
<evidence type="ECO:0000313" key="4">
    <source>
        <dbReference type="Proteomes" id="UP001141619"/>
    </source>
</evidence>